<accession>A0A2X1WAG0</accession>
<reference evidence="1 2" key="1">
    <citation type="submission" date="2018-06" db="EMBL/GenBank/DDBJ databases">
        <authorList>
            <consortium name="Pathogen Informatics"/>
            <person name="Doyle S."/>
        </authorList>
    </citation>
    <scope>NUCLEOTIDE SEQUENCE [LARGE SCALE GENOMIC DNA]</scope>
    <source>
        <strain evidence="1 2">NCTC11647</strain>
    </source>
</reference>
<sequence length="46" mass="5233">MKNQNQKLAVCPYAAIWGCKKCPVKRVCPGKTTLGDQPSRKWTNRK</sequence>
<evidence type="ECO:0000313" key="2">
    <source>
        <dbReference type="Proteomes" id="UP000251647"/>
    </source>
</evidence>
<dbReference type="RefSeq" id="WP_170107343.1">
    <property type="nucleotide sequence ID" value="NZ_PYOG01000005.1"/>
</dbReference>
<protein>
    <submittedName>
        <fullName evidence="1">Uncharacterized protein</fullName>
    </submittedName>
</protein>
<proteinExistence type="predicted"/>
<name>A0A2X1WAG0_PHODM</name>
<organism evidence="1 2">
    <name type="scientific">Photobacterium damselae</name>
    <dbReference type="NCBI Taxonomy" id="38293"/>
    <lineage>
        <taxon>Bacteria</taxon>
        <taxon>Pseudomonadati</taxon>
        <taxon>Pseudomonadota</taxon>
        <taxon>Gammaproteobacteria</taxon>
        <taxon>Vibrionales</taxon>
        <taxon>Vibrionaceae</taxon>
        <taxon>Photobacterium</taxon>
    </lineage>
</organism>
<dbReference type="EMBL" id="UATL01000001">
    <property type="protein sequence ID" value="SPY28007.1"/>
    <property type="molecule type" value="Genomic_DNA"/>
</dbReference>
<dbReference type="Proteomes" id="UP000251647">
    <property type="component" value="Unassembled WGS sequence"/>
</dbReference>
<dbReference type="AlphaFoldDB" id="A0A2X1WAG0"/>
<evidence type="ECO:0000313" key="1">
    <source>
        <dbReference type="EMBL" id="SPY28007.1"/>
    </source>
</evidence>
<gene>
    <name evidence="1" type="ORF">NCTC11647_01093</name>
</gene>